<dbReference type="InterPro" id="IPR010852">
    <property type="entry name" value="ABATE"/>
</dbReference>
<accession>A0A2S9QHA8</accession>
<protein>
    <recommendedName>
        <fullName evidence="1">Zinc finger CGNR domain-containing protein</fullName>
    </recommendedName>
</protein>
<dbReference type="InterPro" id="IPR023286">
    <property type="entry name" value="ABATE_dom_sf"/>
</dbReference>
<gene>
    <name evidence="2" type="ORF">C5L14_05410</name>
</gene>
<dbReference type="RefSeq" id="WP_105861017.1">
    <property type="nucleotide sequence ID" value="NZ_PUEJ01000002.1"/>
</dbReference>
<dbReference type="Pfam" id="PF11706">
    <property type="entry name" value="zf-CGNR"/>
    <property type="match status" value="1"/>
</dbReference>
<dbReference type="Gene3D" id="1.10.3300.10">
    <property type="entry name" value="Jann2411-like domain"/>
    <property type="match status" value="1"/>
</dbReference>
<dbReference type="Pfam" id="PF07336">
    <property type="entry name" value="ABATE"/>
    <property type="match status" value="1"/>
</dbReference>
<evidence type="ECO:0000313" key="3">
    <source>
        <dbReference type="Proteomes" id="UP000237682"/>
    </source>
</evidence>
<dbReference type="InterPro" id="IPR021005">
    <property type="entry name" value="Znf_CGNR"/>
</dbReference>
<keyword evidence="3" id="KW-1185">Reference proteome</keyword>
<dbReference type="SUPFAM" id="SSF160904">
    <property type="entry name" value="Jann2411-like"/>
    <property type="match status" value="1"/>
</dbReference>
<proteinExistence type="predicted"/>
<sequence>MLISPVRADLCIDYANTRSWRGRERPIERLNGMADLLAWTARQGGEMPRLAEQATRWSTKHPVAADRLFDEAIGLREVLYRSFCAVAEKQAVAEQDFNLVAEKIALAPARGRLVRSHGGYAWEIGPFEPSLAYLLGSVLWSAGDLIPAADRHRIRRCANPECRFLFLDESKNGTRRWCDMATCGNRAKARRHYAKIRQGDIGA</sequence>
<comment type="caution">
    <text evidence="2">The sequence shown here is derived from an EMBL/GenBank/DDBJ whole genome shotgun (WGS) entry which is preliminary data.</text>
</comment>
<evidence type="ECO:0000313" key="2">
    <source>
        <dbReference type="EMBL" id="PRH88670.1"/>
    </source>
</evidence>
<dbReference type="AlphaFoldDB" id="A0A2S9QHA8"/>
<dbReference type="PANTHER" id="PTHR35525">
    <property type="entry name" value="BLL6575 PROTEIN"/>
    <property type="match status" value="1"/>
</dbReference>
<feature type="domain" description="Zinc finger CGNR" evidence="1">
    <location>
        <begin position="153"/>
        <end position="195"/>
    </location>
</feature>
<organism evidence="2 3">
    <name type="scientific">Labrys okinawensis</name>
    <dbReference type="NCBI Taxonomy" id="346911"/>
    <lineage>
        <taxon>Bacteria</taxon>
        <taxon>Pseudomonadati</taxon>
        <taxon>Pseudomonadota</taxon>
        <taxon>Alphaproteobacteria</taxon>
        <taxon>Hyphomicrobiales</taxon>
        <taxon>Xanthobacteraceae</taxon>
        <taxon>Labrys</taxon>
    </lineage>
</organism>
<dbReference type="EMBL" id="PUEJ01000002">
    <property type="protein sequence ID" value="PRH88670.1"/>
    <property type="molecule type" value="Genomic_DNA"/>
</dbReference>
<evidence type="ECO:0000259" key="1">
    <source>
        <dbReference type="Pfam" id="PF11706"/>
    </source>
</evidence>
<dbReference type="Proteomes" id="UP000237682">
    <property type="component" value="Unassembled WGS sequence"/>
</dbReference>
<reference evidence="2 3" key="1">
    <citation type="submission" date="2018-02" db="EMBL/GenBank/DDBJ databases">
        <title>Whole genome sequencing of endophytic bacterium.</title>
        <authorList>
            <person name="Eedara R."/>
            <person name="Podile A.R."/>
        </authorList>
    </citation>
    <scope>NUCLEOTIDE SEQUENCE [LARGE SCALE GENOMIC DNA]</scope>
    <source>
        <strain evidence="2 3">RP1T</strain>
    </source>
</reference>
<dbReference type="PANTHER" id="PTHR35525:SF3">
    <property type="entry name" value="BLL6575 PROTEIN"/>
    <property type="match status" value="1"/>
</dbReference>
<name>A0A2S9QHA8_9HYPH</name>
<dbReference type="OrthoDB" id="9808437at2"/>